<dbReference type="Pfam" id="PF03358">
    <property type="entry name" value="FMN_red"/>
    <property type="match status" value="1"/>
</dbReference>
<dbReference type="Proteomes" id="UP001589797">
    <property type="component" value="Unassembled WGS sequence"/>
</dbReference>
<comment type="caution">
    <text evidence="2">The sequence shown here is derived from an EMBL/GenBank/DDBJ whole genome shotgun (WGS) entry which is preliminary data.</text>
</comment>
<dbReference type="InterPro" id="IPR005025">
    <property type="entry name" value="FMN_Rdtase-like_dom"/>
</dbReference>
<dbReference type="SUPFAM" id="SSF52218">
    <property type="entry name" value="Flavoproteins"/>
    <property type="match status" value="1"/>
</dbReference>
<sequence>MKFNLNSIQKKWNKDNPYDFSDLKAVFINCTLKKSPSLSHTEGLMAMSQTIMEANGVKTKIIRAVDHEIAYGVYPDMTEHGWEKDDWPSIQDKVMEANILVIGTPIWLGEKSSIATKVIERLYGFSGNLNKAGQYAYYGKAGGCLVTGNEDGIKHCSMNILYSLQHLGYTIPPQADAGWIGEAGPGPSYLDENSGGLENDFTTRNTTFMTWNLMHLARLLKDGIPAFGNIRSEWDKSDHDHPNPEYR</sequence>
<reference evidence="2 3" key="1">
    <citation type="submission" date="2024-09" db="EMBL/GenBank/DDBJ databases">
        <authorList>
            <person name="Sun Q."/>
            <person name="Mori K."/>
        </authorList>
    </citation>
    <scope>NUCLEOTIDE SEQUENCE [LARGE SCALE GENOMIC DNA]</scope>
    <source>
        <strain evidence="2 3">CCM 7650</strain>
    </source>
</reference>
<protein>
    <submittedName>
        <fullName evidence="2">Flavodoxin family protein</fullName>
    </submittedName>
</protein>
<dbReference type="Gene3D" id="3.40.50.360">
    <property type="match status" value="1"/>
</dbReference>
<evidence type="ECO:0000313" key="2">
    <source>
        <dbReference type="EMBL" id="MFC0264352.1"/>
    </source>
</evidence>
<feature type="domain" description="NADPH-dependent FMN reductase-like" evidence="1">
    <location>
        <begin position="24"/>
        <end position="174"/>
    </location>
</feature>
<proteinExistence type="predicted"/>
<evidence type="ECO:0000259" key="1">
    <source>
        <dbReference type="Pfam" id="PF03358"/>
    </source>
</evidence>
<dbReference type="EMBL" id="JBHLWI010000050">
    <property type="protein sequence ID" value="MFC0264352.1"/>
    <property type="molecule type" value="Genomic_DNA"/>
</dbReference>
<organism evidence="2 3">
    <name type="scientific">Fontibacter flavus</name>
    <dbReference type="NCBI Taxonomy" id="654838"/>
    <lineage>
        <taxon>Bacteria</taxon>
        <taxon>Pseudomonadati</taxon>
        <taxon>Bacteroidota</taxon>
        <taxon>Cytophagia</taxon>
        <taxon>Cytophagales</taxon>
        <taxon>Cyclobacteriaceae</taxon>
        <taxon>Fontibacter</taxon>
    </lineage>
</organism>
<gene>
    <name evidence="2" type="ORF">ACFFIP_16825</name>
</gene>
<evidence type="ECO:0000313" key="3">
    <source>
        <dbReference type="Proteomes" id="UP001589797"/>
    </source>
</evidence>
<dbReference type="RefSeq" id="WP_382388890.1">
    <property type="nucleotide sequence ID" value="NZ_JBHLWI010000050.1"/>
</dbReference>
<accession>A0ABV6FWT9</accession>
<name>A0ABV6FWT9_9BACT</name>
<dbReference type="InterPro" id="IPR029039">
    <property type="entry name" value="Flavoprotein-like_sf"/>
</dbReference>
<keyword evidence="3" id="KW-1185">Reference proteome</keyword>